<dbReference type="InterPro" id="IPR036135">
    <property type="entry name" value="MoeA_linker/N_sf"/>
</dbReference>
<dbReference type="EMBL" id="JQ423942">
    <property type="protein sequence ID" value="AFM38868.1"/>
    <property type="molecule type" value="Genomic_DNA"/>
</dbReference>
<comment type="function">
    <text evidence="1 6">Catalyzes the insertion of molybdate into adenylated molybdopterin with the concomitant release of AMP.</text>
</comment>
<dbReference type="PANTHER" id="PTHR10192:SF5">
    <property type="entry name" value="GEPHYRIN"/>
    <property type="match status" value="1"/>
</dbReference>
<evidence type="ECO:0000256" key="4">
    <source>
        <dbReference type="ARBA" id="ARBA00023150"/>
    </source>
</evidence>
<dbReference type="SMART" id="SM00852">
    <property type="entry name" value="MoCF_biosynth"/>
    <property type="match status" value="1"/>
</dbReference>
<dbReference type="GO" id="GO:0061599">
    <property type="term" value="F:molybdopterin molybdotransferase activity"/>
    <property type="evidence" value="ECO:0007669"/>
    <property type="project" value="UniProtKB-UniRule"/>
</dbReference>
<dbReference type="UniPathway" id="UPA00344"/>
<dbReference type="Pfam" id="PF03453">
    <property type="entry name" value="MoeA_N"/>
    <property type="match status" value="1"/>
</dbReference>
<dbReference type="SUPFAM" id="SSF53218">
    <property type="entry name" value="Molybdenum cofactor biosynthesis proteins"/>
    <property type="match status" value="1"/>
</dbReference>
<reference evidence="8" key="1">
    <citation type="submission" date="2012-01" db="EMBL/GenBank/DDBJ databases">
        <authorList>
            <person name="Wang G."/>
        </authorList>
    </citation>
    <scope>NUCLEOTIDE SEQUENCE</scope>
    <source>
        <strain evidence="8">GW4</strain>
    </source>
</reference>
<evidence type="ECO:0000259" key="7">
    <source>
        <dbReference type="SMART" id="SM00852"/>
    </source>
</evidence>
<dbReference type="SUPFAM" id="SSF63882">
    <property type="entry name" value="MoeA N-terminal region -like"/>
    <property type="match status" value="1"/>
</dbReference>
<keyword evidence="6" id="KW-0808">Transferase</keyword>
<dbReference type="SUPFAM" id="SSF63867">
    <property type="entry name" value="MoeA C-terminal domain-like"/>
    <property type="match status" value="1"/>
</dbReference>
<keyword evidence="4 6" id="KW-0501">Molybdenum cofactor biosynthesis</keyword>
<evidence type="ECO:0000313" key="8">
    <source>
        <dbReference type="EMBL" id="AFM38868.1"/>
    </source>
</evidence>
<sequence length="439" mass="46056">MPVCRSGGHRHPLRGDNMNIEAGLKGKNIGCFDGTDKMSFEDAVEAAIQCAKPPFQSERVALLDAAGRVLADDVAAPSSLPRFDHSAMDGFAVRTASFSGSGPWSARIERVIAAGATESMPAFSDDVAVEIYTGASIPAGFDAVMTRESCTRSGGEITFYVAPSQGLNIRRAGEDIVEGTVAVPDGTAVTPHTAALLAGLGIREIAVRPKLRIAFFSTGSELCQPGERLQVGQLYDSNRYMVTALLALPWIDFTDLGHLDDNLDMISRCLADASNQFDVVIASGGMSQGGADFMRQALVANGGELSVNSVLMRPGKPAAIGRVGNALFIGLPGNPMAAAVVLDQIGLPALRASAGMRSNRAPGQQAVTAFELKKREGRTEFVPVKIIGSNDMGLPVLAKLGRGSSGSLSPMAQGDGLALLEPKTTCLSNGQVVRFYPFE</sequence>
<comment type="cofactor">
    <cofactor evidence="6">
        <name>Mg(2+)</name>
        <dbReference type="ChEBI" id="CHEBI:18420"/>
    </cofactor>
</comment>
<dbReference type="InterPro" id="IPR036425">
    <property type="entry name" value="MoaB/Mog-like_dom_sf"/>
</dbReference>
<evidence type="ECO:0000256" key="3">
    <source>
        <dbReference type="ARBA" id="ARBA00010763"/>
    </source>
</evidence>
<evidence type="ECO:0000256" key="2">
    <source>
        <dbReference type="ARBA" id="ARBA00005046"/>
    </source>
</evidence>
<dbReference type="InterPro" id="IPR001453">
    <property type="entry name" value="MoaB/Mog_dom"/>
</dbReference>
<dbReference type="EC" id="2.10.1.1" evidence="6"/>
<keyword evidence="6" id="KW-0460">Magnesium</keyword>
<comment type="pathway">
    <text evidence="2 6">Cofactor biosynthesis; molybdopterin biosynthesis.</text>
</comment>
<dbReference type="PANTHER" id="PTHR10192">
    <property type="entry name" value="MOLYBDOPTERIN BIOSYNTHESIS PROTEIN"/>
    <property type="match status" value="1"/>
</dbReference>
<evidence type="ECO:0000256" key="5">
    <source>
        <dbReference type="ARBA" id="ARBA00047317"/>
    </source>
</evidence>
<dbReference type="AlphaFoldDB" id="I6R795"/>
<dbReference type="NCBIfam" id="NF045515">
    <property type="entry name" value="Glp_gephyrin"/>
    <property type="match status" value="1"/>
</dbReference>
<accession>I6R795</accession>
<dbReference type="Gene3D" id="3.90.105.10">
    <property type="entry name" value="Molybdopterin biosynthesis moea protein, domain 2"/>
    <property type="match status" value="1"/>
</dbReference>
<dbReference type="InterPro" id="IPR005111">
    <property type="entry name" value="MoeA_C_domain_IV"/>
</dbReference>
<dbReference type="GO" id="GO:0046872">
    <property type="term" value="F:metal ion binding"/>
    <property type="evidence" value="ECO:0007669"/>
    <property type="project" value="UniProtKB-UniRule"/>
</dbReference>
<dbReference type="PROSITE" id="PS01079">
    <property type="entry name" value="MOCF_BIOSYNTHESIS_2"/>
    <property type="match status" value="1"/>
</dbReference>
<protein>
    <recommendedName>
        <fullName evidence="6">Molybdopterin molybdenumtransferase</fullName>
        <ecNumber evidence="6">2.10.1.1</ecNumber>
    </recommendedName>
</protein>
<evidence type="ECO:0000256" key="6">
    <source>
        <dbReference type="RuleBase" id="RU365090"/>
    </source>
</evidence>
<organism evidence="8">
    <name type="scientific">Agrobacterium tumefaciens GW4</name>
    <dbReference type="NCBI Taxonomy" id="1315272"/>
    <lineage>
        <taxon>Bacteria</taxon>
        <taxon>Pseudomonadati</taxon>
        <taxon>Pseudomonadota</taxon>
        <taxon>Alphaproteobacteria</taxon>
        <taxon>Hyphomicrobiales</taxon>
        <taxon>Rhizobiaceae</taxon>
        <taxon>Rhizobium/Agrobacterium group</taxon>
        <taxon>Agrobacterium</taxon>
        <taxon>Agrobacterium tumefaciens complex</taxon>
    </lineage>
</organism>
<feature type="domain" description="MoaB/Mog" evidence="7">
    <location>
        <begin position="214"/>
        <end position="352"/>
    </location>
</feature>
<comment type="catalytic activity">
    <reaction evidence="5">
        <text>adenylyl-molybdopterin + molybdate = Mo-molybdopterin + AMP + H(+)</text>
        <dbReference type="Rhea" id="RHEA:35047"/>
        <dbReference type="ChEBI" id="CHEBI:15378"/>
        <dbReference type="ChEBI" id="CHEBI:36264"/>
        <dbReference type="ChEBI" id="CHEBI:62727"/>
        <dbReference type="ChEBI" id="CHEBI:71302"/>
        <dbReference type="ChEBI" id="CHEBI:456215"/>
        <dbReference type="EC" id="2.10.1.1"/>
    </reaction>
</comment>
<dbReference type="Gene3D" id="2.40.340.10">
    <property type="entry name" value="MoeA, C-terminal, domain IV"/>
    <property type="match status" value="1"/>
</dbReference>
<dbReference type="GO" id="GO:0005829">
    <property type="term" value="C:cytosol"/>
    <property type="evidence" value="ECO:0007669"/>
    <property type="project" value="TreeGrafter"/>
</dbReference>
<dbReference type="Gene3D" id="3.40.980.10">
    <property type="entry name" value="MoaB/Mog-like domain"/>
    <property type="match status" value="1"/>
</dbReference>
<evidence type="ECO:0000256" key="1">
    <source>
        <dbReference type="ARBA" id="ARBA00002901"/>
    </source>
</evidence>
<dbReference type="GO" id="GO:0006777">
    <property type="term" value="P:Mo-molybdopterin cofactor biosynthetic process"/>
    <property type="evidence" value="ECO:0007669"/>
    <property type="project" value="UniProtKB-UniRule"/>
</dbReference>
<dbReference type="CDD" id="cd00887">
    <property type="entry name" value="MoeA"/>
    <property type="match status" value="1"/>
</dbReference>
<keyword evidence="6" id="KW-0479">Metal-binding</keyword>
<dbReference type="InterPro" id="IPR036688">
    <property type="entry name" value="MoeA_C_domain_IV_sf"/>
</dbReference>
<dbReference type="Pfam" id="PF00994">
    <property type="entry name" value="MoCF_biosynth"/>
    <property type="match status" value="1"/>
</dbReference>
<dbReference type="InterPro" id="IPR008284">
    <property type="entry name" value="MoCF_biosynth_CS"/>
</dbReference>
<name>I6R795_AGRTU</name>
<comment type="similarity">
    <text evidence="3 6">Belongs to the MoeA family.</text>
</comment>
<keyword evidence="6" id="KW-0500">Molybdenum</keyword>
<dbReference type="Gene3D" id="2.170.190.11">
    <property type="entry name" value="Molybdopterin biosynthesis moea protein, domain 3"/>
    <property type="match status" value="1"/>
</dbReference>
<dbReference type="InterPro" id="IPR005110">
    <property type="entry name" value="MoeA_linker/N"/>
</dbReference>
<dbReference type="InterPro" id="IPR038987">
    <property type="entry name" value="MoeA-like"/>
</dbReference>
<dbReference type="Pfam" id="PF03454">
    <property type="entry name" value="MoeA_C"/>
    <property type="match status" value="1"/>
</dbReference>
<proteinExistence type="inferred from homology"/>